<gene>
    <name evidence="1" type="ORF">ACFFJG_16515</name>
</gene>
<accession>A0ABV6E527</accession>
<dbReference type="Proteomes" id="UP001589698">
    <property type="component" value="Unassembled WGS sequence"/>
</dbReference>
<protein>
    <submittedName>
        <fullName evidence="1">Uncharacterized protein</fullName>
    </submittedName>
</protein>
<organism evidence="1 2">
    <name type="scientific">Nocardioides zeicaulis</name>
    <dbReference type="NCBI Taxonomy" id="1776857"/>
    <lineage>
        <taxon>Bacteria</taxon>
        <taxon>Bacillati</taxon>
        <taxon>Actinomycetota</taxon>
        <taxon>Actinomycetes</taxon>
        <taxon>Propionibacteriales</taxon>
        <taxon>Nocardioidaceae</taxon>
        <taxon>Nocardioides</taxon>
    </lineage>
</organism>
<reference evidence="1 2" key="1">
    <citation type="submission" date="2024-09" db="EMBL/GenBank/DDBJ databases">
        <authorList>
            <person name="Sun Q."/>
            <person name="Mori K."/>
        </authorList>
    </citation>
    <scope>NUCLEOTIDE SEQUENCE [LARGE SCALE GENOMIC DNA]</scope>
    <source>
        <strain evidence="1 2">CCM 8654</strain>
    </source>
</reference>
<keyword evidence="2" id="KW-1185">Reference proteome</keyword>
<dbReference type="EMBL" id="JBHLXH010000002">
    <property type="protein sequence ID" value="MFC0224091.1"/>
    <property type="molecule type" value="Genomic_DNA"/>
</dbReference>
<comment type="caution">
    <text evidence="1">The sequence shown here is derived from an EMBL/GenBank/DDBJ whole genome shotgun (WGS) entry which is preliminary data.</text>
</comment>
<dbReference type="RefSeq" id="WP_378519879.1">
    <property type="nucleotide sequence ID" value="NZ_CBCSDI010000044.1"/>
</dbReference>
<evidence type="ECO:0000313" key="2">
    <source>
        <dbReference type="Proteomes" id="UP001589698"/>
    </source>
</evidence>
<proteinExistence type="predicted"/>
<name>A0ABV6E527_9ACTN</name>
<evidence type="ECO:0000313" key="1">
    <source>
        <dbReference type="EMBL" id="MFC0224091.1"/>
    </source>
</evidence>
<sequence length="74" mass="8372">MGKKATKKMKASKGAVATLPKKKCCEDTPKCRRCPLRMLKEGTLPEGYTVHRRRLVTTAELERTRKKSKKKLAA</sequence>